<evidence type="ECO:0000313" key="1">
    <source>
        <dbReference type="EMBL" id="GGC20227.1"/>
    </source>
</evidence>
<proteinExistence type="predicted"/>
<comment type="caution">
    <text evidence="1">The sequence shown here is derived from an EMBL/GenBank/DDBJ whole genome shotgun (WGS) entry which is preliminary data.</text>
</comment>
<organism evidence="1 2">
    <name type="scientific">Marivirga lumbricoides</name>
    <dbReference type="NCBI Taxonomy" id="1046115"/>
    <lineage>
        <taxon>Bacteria</taxon>
        <taxon>Pseudomonadati</taxon>
        <taxon>Bacteroidota</taxon>
        <taxon>Cytophagia</taxon>
        <taxon>Cytophagales</taxon>
        <taxon>Marivirgaceae</taxon>
        <taxon>Marivirga</taxon>
    </lineage>
</organism>
<protein>
    <submittedName>
        <fullName evidence="1">Uncharacterized protein</fullName>
    </submittedName>
</protein>
<accession>A0ABQ1L7J2</accession>
<name>A0ABQ1L7J2_9BACT</name>
<keyword evidence="2" id="KW-1185">Reference proteome</keyword>
<sequence>MDEYQGYFADCYVLTDKRTESFVEEFLNYFVPDRRESADEYEVPQYAENPVEVFETAKEAVKFLVENKSVKHNLYWANPTKSDLRGAELFFTDDSHIIMGIYCETKHPNTEIEDKIFKEIRELCGSDEGYITYEDTPPHNSEEFREIIKNTKSQQTLK</sequence>
<gene>
    <name evidence="1" type="ORF">GCM10011506_01690</name>
</gene>
<evidence type="ECO:0000313" key="2">
    <source>
        <dbReference type="Proteomes" id="UP000636010"/>
    </source>
</evidence>
<dbReference type="EMBL" id="BMEC01000001">
    <property type="protein sequence ID" value="GGC20227.1"/>
    <property type="molecule type" value="Genomic_DNA"/>
</dbReference>
<reference evidence="2" key="1">
    <citation type="journal article" date="2019" name="Int. J. Syst. Evol. Microbiol.">
        <title>The Global Catalogue of Microorganisms (GCM) 10K type strain sequencing project: providing services to taxonomists for standard genome sequencing and annotation.</title>
        <authorList>
            <consortium name="The Broad Institute Genomics Platform"/>
            <consortium name="The Broad Institute Genome Sequencing Center for Infectious Disease"/>
            <person name="Wu L."/>
            <person name="Ma J."/>
        </authorList>
    </citation>
    <scope>NUCLEOTIDE SEQUENCE [LARGE SCALE GENOMIC DNA]</scope>
    <source>
        <strain evidence="2">CGMCC 1.10832</strain>
    </source>
</reference>
<dbReference type="RefSeq" id="WP_188459910.1">
    <property type="nucleotide sequence ID" value="NZ_BAABHU010000001.1"/>
</dbReference>
<dbReference type="Proteomes" id="UP000636010">
    <property type="component" value="Unassembled WGS sequence"/>
</dbReference>